<organism evidence="1 2">
    <name type="scientific">Flavobacterium pectinovorum</name>
    <dbReference type="NCBI Taxonomy" id="29533"/>
    <lineage>
        <taxon>Bacteria</taxon>
        <taxon>Pseudomonadati</taxon>
        <taxon>Bacteroidota</taxon>
        <taxon>Flavobacteriia</taxon>
        <taxon>Flavobacteriales</taxon>
        <taxon>Flavobacteriaceae</taxon>
        <taxon>Flavobacterium</taxon>
    </lineage>
</organism>
<evidence type="ECO:0000313" key="1">
    <source>
        <dbReference type="EMBL" id="TPG41528.1"/>
    </source>
</evidence>
<dbReference type="Proteomes" id="UP000319700">
    <property type="component" value="Unassembled WGS sequence"/>
</dbReference>
<dbReference type="AlphaFoldDB" id="A0A502EUF9"/>
<reference evidence="1 2" key="1">
    <citation type="journal article" date="2019" name="Environ. Microbiol.">
        <title>Species interactions and distinct microbial communities in high Arctic permafrost affected cryosols are associated with the CH4 and CO2 gas fluxes.</title>
        <authorList>
            <person name="Altshuler I."/>
            <person name="Hamel J."/>
            <person name="Turney S."/>
            <person name="Magnuson E."/>
            <person name="Levesque R."/>
            <person name="Greer C."/>
            <person name="Whyte L.G."/>
        </authorList>
    </citation>
    <scope>NUCLEOTIDE SEQUENCE [LARGE SCALE GENOMIC DNA]</scope>
    <source>
        <strain evidence="1 2">42</strain>
    </source>
</reference>
<evidence type="ECO:0000313" key="2">
    <source>
        <dbReference type="Proteomes" id="UP000319700"/>
    </source>
</evidence>
<keyword evidence="2" id="KW-1185">Reference proteome</keyword>
<gene>
    <name evidence="1" type="ORF">EAH81_08545</name>
</gene>
<dbReference type="OrthoDB" id="1163298at2"/>
<name>A0A502EUF9_9FLAO</name>
<dbReference type="EMBL" id="RCZH01000005">
    <property type="protein sequence ID" value="TPG41528.1"/>
    <property type="molecule type" value="Genomic_DNA"/>
</dbReference>
<protein>
    <submittedName>
        <fullName evidence="1">Uncharacterized protein</fullName>
    </submittedName>
</protein>
<dbReference type="RefSeq" id="WP_140505854.1">
    <property type="nucleotide sequence ID" value="NZ_RCZH01000005.1"/>
</dbReference>
<comment type="caution">
    <text evidence="1">The sequence shown here is derived from an EMBL/GenBank/DDBJ whole genome shotgun (WGS) entry which is preliminary data.</text>
</comment>
<sequence>MKDERIAKRKIIEQNSLEFKTKNLSESEIYSFEKLYSYLNLKLKKPINYEDLNNLCYSLFCTIDILPENLQFLKITKKVLALIRTEILTENFNEFIELDDSINEEYWIEQIRKSMINDIWPNIENAKILLESN</sequence>
<proteinExistence type="predicted"/>
<accession>A0A502EUF9</accession>